<dbReference type="EMBL" id="KN831999">
    <property type="protein sequence ID" value="KIO00018.1"/>
    <property type="molecule type" value="Genomic_DNA"/>
</dbReference>
<evidence type="ECO:0000313" key="2">
    <source>
        <dbReference type="Proteomes" id="UP000054217"/>
    </source>
</evidence>
<protein>
    <submittedName>
        <fullName evidence="1">Uncharacterized protein</fullName>
    </submittedName>
</protein>
<reference evidence="1 2" key="1">
    <citation type="submission" date="2014-04" db="EMBL/GenBank/DDBJ databases">
        <authorList>
            <consortium name="DOE Joint Genome Institute"/>
            <person name="Kuo A."/>
            <person name="Kohler A."/>
            <person name="Costa M.D."/>
            <person name="Nagy L.G."/>
            <person name="Floudas D."/>
            <person name="Copeland A."/>
            <person name="Barry K.W."/>
            <person name="Cichocki N."/>
            <person name="Veneault-Fourrey C."/>
            <person name="LaButti K."/>
            <person name="Lindquist E.A."/>
            <person name="Lipzen A."/>
            <person name="Lundell T."/>
            <person name="Morin E."/>
            <person name="Murat C."/>
            <person name="Sun H."/>
            <person name="Tunlid A."/>
            <person name="Henrissat B."/>
            <person name="Grigoriev I.V."/>
            <person name="Hibbett D.S."/>
            <person name="Martin F."/>
            <person name="Nordberg H.P."/>
            <person name="Cantor M.N."/>
            <person name="Hua S.X."/>
        </authorList>
    </citation>
    <scope>NUCLEOTIDE SEQUENCE [LARGE SCALE GENOMIC DNA]</scope>
    <source>
        <strain evidence="1 2">Marx 270</strain>
    </source>
</reference>
<proteinExistence type="predicted"/>
<dbReference type="AlphaFoldDB" id="A0A0C3ISY6"/>
<accession>A0A0C3ISY6</accession>
<name>A0A0C3ISY6_PISTI</name>
<feature type="non-terminal residue" evidence="1">
    <location>
        <position position="56"/>
    </location>
</feature>
<dbReference type="HOGENOM" id="CLU_3020026_0_0_1"/>
<evidence type="ECO:0000313" key="1">
    <source>
        <dbReference type="EMBL" id="KIO00018.1"/>
    </source>
</evidence>
<organism evidence="1 2">
    <name type="scientific">Pisolithus tinctorius Marx 270</name>
    <dbReference type="NCBI Taxonomy" id="870435"/>
    <lineage>
        <taxon>Eukaryota</taxon>
        <taxon>Fungi</taxon>
        <taxon>Dikarya</taxon>
        <taxon>Basidiomycota</taxon>
        <taxon>Agaricomycotina</taxon>
        <taxon>Agaricomycetes</taxon>
        <taxon>Agaricomycetidae</taxon>
        <taxon>Boletales</taxon>
        <taxon>Sclerodermatineae</taxon>
        <taxon>Pisolithaceae</taxon>
        <taxon>Pisolithus</taxon>
    </lineage>
</organism>
<keyword evidence="2" id="KW-1185">Reference proteome</keyword>
<reference evidence="2" key="2">
    <citation type="submission" date="2015-01" db="EMBL/GenBank/DDBJ databases">
        <title>Evolutionary Origins and Diversification of the Mycorrhizal Mutualists.</title>
        <authorList>
            <consortium name="DOE Joint Genome Institute"/>
            <consortium name="Mycorrhizal Genomics Consortium"/>
            <person name="Kohler A."/>
            <person name="Kuo A."/>
            <person name="Nagy L.G."/>
            <person name="Floudas D."/>
            <person name="Copeland A."/>
            <person name="Barry K.W."/>
            <person name="Cichocki N."/>
            <person name="Veneault-Fourrey C."/>
            <person name="LaButti K."/>
            <person name="Lindquist E.A."/>
            <person name="Lipzen A."/>
            <person name="Lundell T."/>
            <person name="Morin E."/>
            <person name="Murat C."/>
            <person name="Riley R."/>
            <person name="Ohm R."/>
            <person name="Sun H."/>
            <person name="Tunlid A."/>
            <person name="Henrissat B."/>
            <person name="Grigoriev I.V."/>
            <person name="Hibbett D.S."/>
            <person name="Martin F."/>
        </authorList>
    </citation>
    <scope>NUCLEOTIDE SEQUENCE [LARGE SCALE GENOMIC DNA]</scope>
    <source>
        <strain evidence="2">Marx 270</strain>
    </source>
</reference>
<dbReference type="InParanoid" id="A0A0C3ISY6"/>
<sequence length="56" mass="6416">MLLVRDQPPISTVLNCRLIVLWRCNRVCSRGPHLTPTFGRGMPNTWSSLYASREKS</sequence>
<dbReference type="Proteomes" id="UP000054217">
    <property type="component" value="Unassembled WGS sequence"/>
</dbReference>
<gene>
    <name evidence="1" type="ORF">M404DRAFT_1004159</name>
</gene>